<reference evidence="3" key="3">
    <citation type="submission" date="2025-04" db="UniProtKB">
        <authorList>
            <consortium name="RefSeq"/>
        </authorList>
    </citation>
    <scope>IDENTIFICATION</scope>
    <source>
        <strain evidence="3">CBS 304.34</strain>
    </source>
</reference>
<dbReference type="RefSeq" id="XP_033577921.1">
    <property type="nucleotide sequence ID" value="XM_033722019.1"/>
</dbReference>
<dbReference type="GeneID" id="54462912"/>
<protein>
    <submittedName>
        <fullName evidence="1 3">Uncharacterized protein</fullName>
    </submittedName>
</protein>
<dbReference type="EMBL" id="MU003699">
    <property type="protein sequence ID" value="KAF2810957.1"/>
    <property type="molecule type" value="Genomic_DNA"/>
</dbReference>
<organism evidence="1">
    <name type="scientific">Mytilinidion resinicola</name>
    <dbReference type="NCBI Taxonomy" id="574789"/>
    <lineage>
        <taxon>Eukaryota</taxon>
        <taxon>Fungi</taxon>
        <taxon>Dikarya</taxon>
        <taxon>Ascomycota</taxon>
        <taxon>Pezizomycotina</taxon>
        <taxon>Dothideomycetes</taxon>
        <taxon>Pleosporomycetidae</taxon>
        <taxon>Mytilinidiales</taxon>
        <taxon>Mytilinidiaceae</taxon>
        <taxon>Mytilinidion</taxon>
    </lineage>
</organism>
<dbReference type="Proteomes" id="UP000504636">
    <property type="component" value="Unplaced"/>
</dbReference>
<dbReference type="OrthoDB" id="3946212at2759"/>
<reference evidence="3" key="2">
    <citation type="submission" date="2020-04" db="EMBL/GenBank/DDBJ databases">
        <authorList>
            <consortium name="NCBI Genome Project"/>
        </authorList>
    </citation>
    <scope>NUCLEOTIDE SEQUENCE</scope>
    <source>
        <strain evidence="3">CBS 304.34</strain>
    </source>
</reference>
<accession>A0A6A6YSR1</accession>
<gene>
    <name evidence="1 3" type="ORF">BDZ99DRAFT_475820</name>
</gene>
<evidence type="ECO:0000313" key="2">
    <source>
        <dbReference type="Proteomes" id="UP000504636"/>
    </source>
</evidence>
<dbReference type="AlphaFoldDB" id="A0A6A6YSR1"/>
<sequence length="762" mass="84983">MSAKIKPRLAWDEELFALLKNDAYVRGGSPYGDSLQQLTSRRSIHREAVERWLSDHLADGQRIPDDSEFLWIYDVIDTNRTGRDDLDYIAELLIENEYDSPWIVREEHLNSNSKLKEPDPRRHAPDCVHQLSGNRTIEPEANDWHHDQPKPNSTTVTAPLGIAGFRPYEFKKDIPAFGKETSELWHQAQISECRSHIRVREQSIEVFYVPHDTSVSEHLENEGRLQDLTERISKSIESALSAISWLQENRRCCDRLTFLRPLQGSPEIEATPLVIESSYIPIELVLKLSRAFQSFRETIISQGSIFSFIHRALEYAPGVTMAATALGPATALGVGTFFAAAAGINHRRSRISKGIELDVLVHAVLSRLGPGFRSLPAGIEPENQSERHTFPLIQRSASSVQFLCTVIQSYFQAHIGELNYPWLVSPVSSVKLGGINIPSGPHITASLHELTCLGKMLGERVMVFHYGQSDWQPSGECDLFTSPEELVDMWGPASLFRLVRSIPSAGGIKSIYIRGGFILPVPGRVGAWHWSPGSDFEKVLDDQEMLERGRKAQHKEEGLQVPRIRNDAVLDTKALEEELSAFQLDLSSDDNMVTGSDLHPRGYLDISPGCGPNTRILNGATLQVNKACPLSTPDAQKNLRCRLQDSLRTIGTYDPIWTLKALQVGVQGGQYIIPQVTGTFEYMPGKTRKEVLLDTVTCMTSEIASQLRESWGLHISLCTGAAVRVKLQEVLADCIVPYWCGRIVLASLTHCGKVASRDGSKD</sequence>
<keyword evidence="2" id="KW-1185">Reference proteome</keyword>
<name>A0A6A6YSR1_9PEZI</name>
<evidence type="ECO:0000313" key="1">
    <source>
        <dbReference type="EMBL" id="KAF2810957.1"/>
    </source>
</evidence>
<reference evidence="1 3" key="1">
    <citation type="journal article" date="2020" name="Stud. Mycol.">
        <title>101 Dothideomycetes genomes: a test case for predicting lifestyles and emergence of pathogens.</title>
        <authorList>
            <person name="Haridas S."/>
            <person name="Albert R."/>
            <person name="Binder M."/>
            <person name="Bloem J."/>
            <person name="Labutti K."/>
            <person name="Salamov A."/>
            <person name="Andreopoulos B."/>
            <person name="Baker S."/>
            <person name="Barry K."/>
            <person name="Bills G."/>
            <person name="Bluhm B."/>
            <person name="Cannon C."/>
            <person name="Castanera R."/>
            <person name="Culley D."/>
            <person name="Daum C."/>
            <person name="Ezra D."/>
            <person name="Gonzalez J."/>
            <person name="Henrissat B."/>
            <person name="Kuo A."/>
            <person name="Liang C."/>
            <person name="Lipzen A."/>
            <person name="Lutzoni F."/>
            <person name="Magnuson J."/>
            <person name="Mondo S."/>
            <person name="Nolan M."/>
            <person name="Ohm R."/>
            <person name="Pangilinan J."/>
            <person name="Park H.-J."/>
            <person name="Ramirez L."/>
            <person name="Alfaro M."/>
            <person name="Sun H."/>
            <person name="Tritt A."/>
            <person name="Yoshinaga Y."/>
            <person name="Zwiers L.-H."/>
            <person name="Turgeon B."/>
            <person name="Goodwin S."/>
            <person name="Spatafora J."/>
            <person name="Crous P."/>
            <person name="Grigoriev I."/>
        </authorList>
    </citation>
    <scope>NUCLEOTIDE SEQUENCE</scope>
    <source>
        <strain evidence="1 3">CBS 304.34</strain>
    </source>
</reference>
<proteinExistence type="predicted"/>
<evidence type="ECO:0000313" key="3">
    <source>
        <dbReference type="RefSeq" id="XP_033577921.1"/>
    </source>
</evidence>